<evidence type="ECO:0000313" key="2">
    <source>
        <dbReference type="Proteomes" id="UP001489719"/>
    </source>
</evidence>
<sequence>MSKDVACGRRHGGSTGVDCRAREVDDVGHVSRLLCQGSSTLLDKPNPPYSRSATRSPSALSRSASLCRRRLSAVCLPSCFYPLTPNMPFGPQAASARRACSGPWLRLIFLLVVFAFTALVSAGSDPRRPLLGDRSPPQRSSHVLKTRATSSSSSSSSYNNTIIPYAFDSSLGRNFTEESCPAFFNVFLADENFIQCYPFSFFLQNSESFFQIVRQGAFKLSSAMDMICAVNATQCSTLMDEYASQLIASSNCATDYQLENPLVRQAYNAFTSYSMLYSSGCLQSTSGSYCYVDSVTNSTNPGDSYLYYLPLDVSLPGGTRPGCSSCSQDIMSIFLNYAGNSSLSISRTYVPAAQQINVYCGPNFASTAVQVDTVSTTSSVSFAAATAHARDAAVIAGGATTFAYLFQLI</sequence>
<keyword evidence="2" id="KW-1185">Reference proteome</keyword>
<reference evidence="2" key="1">
    <citation type="journal article" date="2024" name="Front. Bioeng. Biotechnol.">
        <title>Genome-scale model development and genomic sequencing of the oleaginous clade Lipomyces.</title>
        <authorList>
            <person name="Czajka J.J."/>
            <person name="Han Y."/>
            <person name="Kim J."/>
            <person name="Mondo S.J."/>
            <person name="Hofstad B.A."/>
            <person name="Robles A."/>
            <person name="Haridas S."/>
            <person name="Riley R."/>
            <person name="LaButti K."/>
            <person name="Pangilinan J."/>
            <person name="Andreopoulos W."/>
            <person name="Lipzen A."/>
            <person name="Yan J."/>
            <person name="Wang M."/>
            <person name="Ng V."/>
            <person name="Grigoriev I.V."/>
            <person name="Spatafora J.W."/>
            <person name="Magnuson J.K."/>
            <person name="Baker S.E."/>
            <person name="Pomraning K.R."/>
        </authorList>
    </citation>
    <scope>NUCLEOTIDE SEQUENCE [LARGE SCALE GENOMIC DNA]</scope>
    <source>
        <strain evidence="2">CBS 10300</strain>
    </source>
</reference>
<gene>
    <name evidence="1" type="ORF">V1517DRAFT_311824</name>
</gene>
<accession>A0ACC3TZD9</accession>
<dbReference type="EMBL" id="MU970034">
    <property type="protein sequence ID" value="KAK9326455.1"/>
    <property type="molecule type" value="Genomic_DNA"/>
</dbReference>
<protein>
    <submittedName>
        <fullName evidence="1">Uncharacterized protein</fullName>
    </submittedName>
</protein>
<name>A0ACC3TZD9_9ASCO</name>
<dbReference type="Proteomes" id="UP001489719">
    <property type="component" value="Unassembled WGS sequence"/>
</dbReference>
<organism evidence="1 2">
    <name type="scientific">Lipomyces orientalis</name>
    <dbReference type="NCBI Taxonomy" id="1233043"/>
    <lineage>
        <taxon>Eukaryota</taxon>
        <taxon>Fungi</taxon>
        <taxon>Dikarya</taxon>
        <taxon>Ascomycota</taxon>
        <taxon>Saccharomycotina</taxon>
        <taxon>Lipomycetes</taxon>
        <taxon>Lipomycetales</taxon>
        <taxon>Lipomycetaceae</taxon>
        <taxon>Lipomyces</taxon>
    </lineage>
</organism>
<comment type="caution">
    <text evidence="1">The sequence shown here is derived from an EMBL/GenBank/DDBJ whole genome shotgun (WGS) entry which is preliminary data.</text>
</comment>
<evidence type="ECO:0000313" key="1">
    <source>
        <dbReference type="EMBL" id="KAK9326455.1"/>
    </source>
</evidence>
<proteinExistence type="predicted"/>